<reference evidence="2 3" key="1">
    <citation type="submission" date="2016-11" db="EMBL/GenBank/DDBJ databases">
        <authorList>
            <person name="Jaros S."/>
            <person name="Januszkiewicz K."/>
            <person name="Wedrychowicz H."/>
        </authorList>
    </citation>
    <scope>NUCLEOTIDE SEQUENCE [LARGE SCALE GENOMIC DNA]</scope>
    <source>
        <strain evidence="2 3">DSM 26897</strain>
    </source>
</reference>
<protein>
    <submittedName>
        <fullName evidence="2">Uncharacterized protein</fullName>
    </submittedName>
</protein>
<dbReference type="AlphaFoldDB" id="A0A1M4SDN8"/>
<keyword evidence="1" id="KW-0472">Membrane</keyword>
<dbReference type="Proteomes" id="UP000184368">
    <property type="component" value="Unassembled WGS sequence"/>
</dbReference>
<evidence type="ECO:0000313" key="2">
    <source>
        <dbReference type="EMBL" id="SHE30329.1"/>
    </source>
</evidence>
<proteinExistence type="predicted"/>
<organism evidence="2 3">
    <name type="scientific">Cnuella takakiae</name>
    <dbReference type="NCBI Taxonomy" id="1302690"/>
    <lineage>
        <taxon>Bacteria</taxon>
        <taxon>Pseudomonadati</taxon>
        <taxon>Bacteroidota</taxon>
        <taxon>Chitinophagia</taxon>
        <taxon>Chitinophagales</taxon>
        <taxon>Chitinophagaceae</taxon>
        <taxon>Cnuella</taxon>
    </lineage>
</organism>
<dbReference type="STRING" id="1302690.BUE76_23300"/>
<gene>
    <name evidence="2" type="ORF">SAMN05444008_10188</name>
</gene>
<accession>A0A1M4SDN8</accession>
<name>A0A1M4SDN8_9BACT</name>
<feature type="transmembrane region" description="Helical" evidence="1">
    <location>
        <begin position="12"/>
        <end position="29"/>
    </location>
</feature>
<evidence type="ECO:0000313" key="3">
    <source>
        <dbReference type="Proteomes" id="UP000184368"/>
    </source>
</evidence>
<sequence length="156" mass="17753">MLKEISWNSYWTFIALSVTVYYLVVLVYFRIKAGVVLPNGTKAFWQKQQPETREVQMPSPVISGDVATDFLYPEPESAEYPVYACVDEVNAYLEEARRHKGDKEELVVAIGQIVAKYPTIKDSEYQASLSNVIVTQCAHLCFIHLSDADLDRVWQG</sequence>
<dbReference type="EMBL" id="FQUO01000001">
    <property type="protein sequence ID" value="SHE30329.1"/>
    <property type="molecule type" value="Genomic_DNA"/>
</dbReference>
<keyword evidence="1" id="KW-0812">Transmembrane</keyword>
<keyword evidence="3" id="KW-1185">Reference proteome</keyword>
<evidence type="ECO:0000256" key="1">
    <source>
        <dbReference type="SAM" id="Phobius"/>
    </source>
</evidence>
<dbReference type="RefSeq" id="WP_073038953.1">
    <property type="nucleotide sequence ID" value="NZ_FQUO01000001.1"/>
</dbReference>
<dbReference type="OrthoDB" id="680497at2"/>
<keyword evidence="1" id="KW-1133">Transmembrane helix</keyword>